<evidence type="ECO:0000256" key="1">
    <source>
        <dbReference type="ARBA" id="ARBA00012831"/>
    </source>
</evidence>
<dbReference type="Proteomes" id="UP000515146">
    <property type="component" value="Unplaced"/>
</dbReference>
<accession>A0A6P6XM92</accession>
<dbReference type="CTD" id="38331"/>
<dbReference type="PROSITE" id="PS50862">
    <property type="entry name" value="AA_TRNA_LIGASE_II"/>
    <property type="match status" value="1"/>
</dbReference>
<dbReference type="EC" id="6.1.1.15" evidence="1"/>
<dbReference type="InterPro" id="IPR002316">
    <property type="entry name" value="Pro-tRNA-ligase_IIa"/>
</dbReference>
<dbReference type="InterPro" id="IPR036621">
    <property type="entry name" value="Anticodon-bd_dom_sf"/>
</dbReference>
<feature type="domain" description="Aminoacyl-transfer RNA synthetases class-II family profile" evidence="10">
    <location>
        <begin position="157"/>
        <end position="419"/>
    </location>
</feature>
<keyword evidence="3" id="KW-0547">Nucleotide-binding</keyword>
<evidence type="ECO:0000256" key="9">
    <source>
        <dbReference type="SAM" id="MobiDB-lite"/>
    </source>
</evidence>
<sequence length="596" mass="69310">MTILNKLNRSNFIRLQDLLKIEQRSKYLFNSIESNNNHWYQDGKKPISTANQHHHHSSILNHHMNDKKPDDYSYGKRDYHHNNNNHVVDQQCQQIIRGRLYRWNDVLFSSTFNEIVRLDSSIIDDITQYSLFREKNFIKSFDKGFFSLMPFVVRSLERLIDLVDQQMFKIGAQKIQMPSIVGKHLWLRSERWQLSGQEIFRVNDRHQSEYCLAPTHEEVVTQILASCNQLSHRQLPIYLYQISPKYRDELRTKFGLLRAREFIMKDLYTFDKDEDTAKQTYQLVSSMYENIFRLLELPVIKTVGSVGTIGGKHSHEFLLETNLGEDEMYTCLNCSESFNAELLDDINDDQQQQQQPYCLNCKSHHLTTKRRALELGHSFLLSDRYSKRMGAIYLAEHSNKQIPLQMGCYGLGISRILAASVEYLSCKYQQSLSSDSESSAQSSSSSQSQSASTLYDSASNSLFLRWPKLIVPFKICLILPKRDSKEDHGKGTEFSMHLANIIRDRFGEDILIDDRSNLTIGKRLLTAKTIGIPFILVAGRNIIDVRPKFEVFDMYNVGDDSIDAKQQQQQQGRLMTQAEILDHLNIHLKHFQLNKD</sequence>
<evidence type="ECO:0000256" key="5">
    <source>
        <dbReference type="ARBA" id="ARBA00022917"/>
    </source>
</evidence>
<keyword evidence="11" id="KW-1185">Reference proteome</keyword>
<dbReference type="FunCoup" id="A0A6P6XM92">
    <property type="interactions" value="730"/>
</dbReference>
<evidence type="ECO:0000313" key="12">
    <source>
        <dbReference type="RefSeq" id="XP_027194041.1"/>
    </source>
</evidence>
<dbReference type="Gene3D" id="3.30.930.10">
    <property type="entry name" value="Bira Bifunctional Protein, Domain 2"/>
    <property type="match status" value="1"/>
</dbReference>
<dbReference type="InterPro" id="IPR002314">
    <property type="entry name" value="aa-tRNA-synt_IIb"/>
</dbReference>
<evidence type="ECO:0000256" key="3">
    <source>
        <dbReference type="ARBA" id="ARBA00022741"/>
    </source>
</evidence>
<dbReference type="InterPro" id="IPR006195">
    <property type="entry name" value="aa-tRNA-synth_II"/>
</dbReference>
<dbReference type="GO" id="GO:0006433">
    <property type="term" value="P:prolyl-tRNA aminoacylation"/>
    <property type="evidence" value="ECO:0007669"/>
    <property type="project" value="InterPro"/>
</dbReference>
<keyword evidence="5" id="KW-0648">Protein biosynthesis</keyword>
<dbReference type="SUPFAM" id="SSF55681">
    <property type="entry name" value="Class II aaRS and biotin synthetases"/>
    <property type="match status" value="1"/>
</dbReference>
<keyword evidence="2 12" id="KW-0436">Ligase</keyword>
<organism evidence="11 12">
    <name type="scientific">Dermatophagoides pteronyssinus</name>
    <name type="common">European house dust mite</name>
    <dbReference type="NCBI Taxonomy" id="6956"/>
    <lineage>
        <taxon>Eukaryota</taxon>
        <taxon>Metazoa</taxon>
        <taxon>Ecdysozoa</taxon>
        <taxon>Arthropoda</taxon>
        <taxon>Chelicerata</taxon>
        <taxon>Arachnida</taxon>
        <taxon>Acari</taxon>
        <taxon>Acariformes</taxon>
        <taxon>Sarcoptiformes</taxon>
        <taxon>Astigmata</taxon>
        <taxon>Psoroptidia</taxon>
        <taxon>Analgoidea</taxon>
        <taxon>Pyroglyphidae</taxon>
        <taxon>Dermatophagoidinae</taxon>
        <taxon>Dermatophagoides</taxon>
    </lineage>
</organism>
<evidence type="ECO:0000256" key="7">
    <source>
        <dbReference type="ARBA" id="ARBA00029731"/>
    </source>
</evidence>
<dbReference type="GO" id="GO:0005739">
    <property type="term" value="C:mitochondrion"/>
    <property type="evidence" value="ECO:0007669"/>
    <property type="project" value="TreeGrafter"/>
</dbReference>
<dbReference type="Gene3D" id="3.40.50.800">
    <property type="entry name" value="Anticodon-binding domain"/>
    <property type="match status" value="1"/>
</dbReference>
<dbReference type="GO" id="GO:0005524">
    <property type="term" value="F:ATP binding"/>
    <property type="evidence" value="ECO:0007669"/>
    <property type="project" value="UniProtKB-KW"/>
</dbReference>
<reference evidence="12" key="1">
    <citation type="submission" date="2025-08" db="UniProtKB">
        <authorList>
            <consortium name="RefSeq"/>
        </authorList>
    </citation>
    <scope>IDENTIFICATION</scope>
    <source>
        <strain evidence="12">Airmid</strain>
    </source>
</reference>
<evidence type="ECO:0000256" key="8">
    <source>
        <dbReference type="ARBA" id="ARBA00047671"/>
    </source>
</evidence>
<evidence type="ECO:0000259" key="10">
    <source>
        <dbReference type="PROSITE" id="PS50862"/>
    </source>
</evidence>
<keyword evidence="6" id="KW-0030">Aminoacyl-tRNA synthetase</keyword>
<dbReference type="OrthoDB" id="10267474at2759"/>
<comment type="catalytic activity">
    <reaction evidence="8">
        <text>tRNA(Pro) + L-proline + ATP = L-prolyl-tRNA(Pro) + AMP + diphosphate</text>
        <dbReference type="Rhea" id="RHEA:14305"/>
        <dbReference type="Rhea" id="RHEA-COMP:9700"/>
        <dbReference type="Rhea" id="RHEA-COMP:9702"/>
        <dbReference type="ChEBI" id="CHEBI:30616"/>
        <dbReference type="ChEBI" id="CHEBI:33019"/>
        <dbReference type="ChEBI" id="CHEBI:60039"/>
        <dbReference type="ChEBI" id="CHEBI:78442"/>
        <dbReference type="ChEBI" id="CHEBI:78532"/>
        <dbReference type="ChEBI" id="CHEBI:456215"/>
        <dbReference type="EC" id="6.1.1.15"/>
    </reaction>
</comment>
<dbReference type="KEGG" id="dpte:113788786"/>
<dbReference type="PANTHER" id="PTHR42753">
    <property type="entry name" value="MITOCHONDRIAL RIBOSOME PROTEIN L39/PROLYL-TRNA LIGASE FAMILY MEMBER"/>
    <property type="match status" value="1"/>
</dbReference>
<protein>
    <recommendedName>
        <fullName evidence="1">proline--tRNA ligase</fullName>
        <ecNumber evidence="1">6.1.1.15</ecNumber>
    </recommendedName>
    <alternativeName>
        <fullName evidence="7">Prolyl-tRNA synthetase</fullName>
    </alternativeName>
</protein>
<keyword evidence="4" id="KW-0067">ATP-binding</keyword>
<dbReference type="Pfam" id="PF00587">
    <property type="entry name" value="tRNA-synt_2b"/>
    <property type="match status" value="1"/>
</dbReference>
<evidence type="ECO:0000313" key="11">
    <source>
        <dbReference type="Proteomes" id="UP000515146"/>
    </source>
</evidence>
<dbReference type="PANTHER" id="PTHR42753:SF10">
    <property type="entry name" value="PROLINE--TRNA LIGASE, MITOCHONDRIAL-RELATED"/>
    <property type="match status" value="1"/>
</dbReference>
<dbReference type="GO" id="GO:0004827">
    <property type="term" value="F:proline-tRNA ligase activity"/>
    <property type="evidence" value="ECO:0007669"/>
    <property type="project" value="UniProtKB-EC"/>
</dbReference>
<gene>
    <name evidence="12" type="primary">LOC113788786</name>
</gene>
<evidence type="ECO:0000256" key="4">
    <source>
        <dbReference type="ARBA" id="ARBA00022840"/>
    </source>
</evidence>
<proteinExistence type="predicted"/>
<dbReference type="SUPFAM" id="SSF52954">
    <property type="entry name" value="Class II aaRS ABD-related"/>
    <property type="match status" value="1"/>
</dbReference>
<dbReference type="InterPro" id="IPR050062">
    <property type="entry name" value="Pro-tRNA_synthetase"/>
</dbReference>
<evidence type="ECO:0000256" key="2">
    <source>
        <dbReference type="ARBA" id="ARBA00022598"/>
    </source>
</evidence>
<name>A0A6P6XM92_DERPT</name>
<dbReference type="RefSeq" id="XP_027194041.1">
    <property type="nucleotide sequence ID" value="XM_027338240.1"/>
</dbReference>
<dbReference type="InParanoid" id="A0A6P6XM92"/>
<dbReference type="PRINTS" id="PR01046">
    <property type="entry name" value="TRNASYNTHPRO"/>
</dbReference>
<dbReference type="AlphaFoldDB" id="A0A6P6XM92"/>
<feature type="region of interest" description="Disordered" evidence="9">
    <location>
        <begin position="44"/>
        <end position="66"/>
    </location>
</feature>
<evidence type="ECO:0000256" key="6">
    <source>
        <dbReference type="ARBA" id="ARBA00023146"/>
    </source>
</evidence>
<dbReference type="InterPro" id="IPR045864">
    <property type="entry name" value="aa-tRNA-synth_II/BPL/LPL"/>
</dbReference>